<feature type="non-terminal residue" evidence="3">
    <location>
        <position position="230"/>
    </location>
</feature>
<name>A0A7R9LGT5_9ACAR</name>
<dbReference type="SMART" id="SM00020">
    <property type="entry name" value="Tryp_SPc"/>
    <property type="match status" value="1"/>
</dbReference>
<keyword evidence="4" id="KW-1185">Reference proteome</keyword>
<evidence type="ECO:0000256" key="1">
    <source>
        <dbReference type="ARBA" id="ARBA00023157"/>
    </source>
</evidence>
<dbReference type="PANTHER" id="PTHR24253:SF153">
    <property type="entry name" value="SERINE PROTEASE HEPSIN"/>
    <property type="match status" value="1"/>
</dbReference>
<keyword evidence="1" id="KW-1015">Disulfide bond</keyword>
<dbReference type="Proteomes" id="UP000728032">
    <property type="component" value="Unassembled WGS sequence"/>
</dbReference>
<dbReference type="EMBL" id="OC915668">
    <property type="protein sequence ID" value="CAD7641425.1"/>
    <property type="molecule type" value="Genomic_DNA"/>
</dbReference>
<feature type="domain" description="Peptidase S1" evidence="2">
    <location>
        <begin position="15"/>
        <end position="230"/>
    </location>
</feature>
<evidence type="ECO:0000313" key="4">
    <source>
        <dbReference type="Proteomes" id="UP000728032"/>
    </source>
</evidence>
<dbReference type="InterPro" id="IPR018114">
    <property type="entry name" value="TRYPSIN_HIS"/>
</dbReference>
<gene>
    <name evidence="3" type="ORF">ONB1V03_LOCUS3095</name>
</gene>
<dbReference type="PROSITE" id="PS00134">
    <property type="entry name" value="TRYPSIN_HIS"/>
    <property type="match status" value="1"/>
</dbReference>
<dbReference type="GO" id="GO:0004252">
    <property type="term" value="F:serine-type endopeptidase activity"/>
    <property type="evidence" value="ECO:0007669"/>
    <property type="project" value="InterPro"/>
</dbReference>
<accession>A0A7R9LGT5</accession>
<dbReference type="AlphaFoldDB" id="A0A7R9LGT5"/>
<evidence type="ECO:0000259" key="2">
    <source>
        <dbReference type="PROSITE" id="PS50240"/>
    </source>
</evidence>
<dbReference type="PANTHER" id="PTHR24253">
    <property type="entry name" value="TRANSMEMBRANE PROTEASE SERINE"/>
    <property type="match status" value="1"/>
</dbReference>
<dbReference type="InterPro" id="IPR001314">
    <property type="entry name" value="Peptidase_S1A"/>
</dbReference>
<dbReference type="GO" id="GO:0006508">
    <property type="term" value="P:proteolysis"/>
    <property type="evidence" value="ECO:0007669"/>
    <property type="project" value="InterPro"/>
</dbReference>
<dbReference type="OrthoDB" id="10051896at2759"/>
<dbReference type="Pfam" id="PF00089">
    <property type="entry name" value="Trypsin"/>
    <property type="match status" value="1"/>
</dbReference>
<dbReference type="Gene3D" id="2.40.10.10">
    <property type="entry name" value="Trypsin-like serine proteases"/>
    <property type="match status" value="3"/>
</dbReference>
<dbReference type="SUPFAM" id="SSF50494">
    <property type="entry name" value="Trypsin-like serine proteases"/>
    <property type="match status" value="1"/>
</dbReference>
<reference evidence="3" key="1">
    <citation type="submission" date="2020-11" db="EMBL/GenBank/DDBJ databases">
        <authorList>
            <person name="Tran Van P."/>
        </authorList>
    </citation>
    <scope>NUCLEOTIDE SEQUENCE</scope>
</reference>
<dbReference type="CDD" id="cd00190">
    <property type="entry name" value="Tryp_SPc"/>
    <property type="match status" value="1"/>
</dbReference>
<dbReference type="FunFam" id="2.40.10.10:FF:000068">
    <property type="entry name" value="transmembrane protease serine 2"/>
    <property type="match status" value="1"/>
</dbReference>
<dbReference type="InterPro" id="IPR001254">
    <property type="entry name" value="Trypsin_dom"/>
</dbReference>
<dbReference type="InterPro" id="IPR009003">
    <property type="entry name" value="Peptidase_S1_PA"/>
</dbReference>
<feature type="non-terminal residue" evidence="3">
    <location>
        <position position="1"/>
    </location>
</feature>
<evidence type="ECO:0000313" key="3">
    <source>
        <dbReference type="EMBL" id="CAD7641425.1"/>
    </source>
</evidence>
<dbReference type="PROSITE" id="PS50240">
    <property type="entry name" value="TRYPSIN_DOM"/>
    <property type="match status" value="1"/>
</dbReference>
<proteinExistence type="predicted"/>
<organism evidence="3">
    <name type="scientific">Oppiella nova</name>
    <dbReference type="NCBI Taxonomy" id="334625"/>
    <lineage>
        <taxon>Eukaryota</taxon>
        <taxon>Metazoa</taxon>
        <taxon>Ecdysozoa</taxon>
        <taxon>Arthropoda</taxon>
        <taxon>Chelicerata</taxon>
        <taxon>Arachnida</taxon>
        <taxon>Acari</taxon>
        <taxon>Acariformes</taxon>
        <taxon>Sarcoptiformes</taxon>
        <taxon>Oribatida</taxon>
        <taxon>Brachypylina</taxon>
        <taxon>Oppioidea</taxon>
        <taxon>Oppiidae</taxon>
        <taxon>Oppiella</taxon>
    </lineage>
</organism>
<protein>
    <recommendedName>
        <fullName evidence="2">Peptidase S1 domain-containing protein</fullName>
    </recommendedName>
</protein>
<dbReference type="EMBL" id="CAJPVJ010000843">
    <property type="protein sequence ID" value="CAG2163521.1"/>
    <property type="molecule type" value="Genomic_DNA"/>
</dbReference>
<dbReference type="PRINTS" id="PR00722">
    <property type="entry name" value="CHYMOTRYPSIN"/>
</dbReference>
<sequence>CGKSHAKPEDIESNIIGGSDAAPGEFPWQIVLSLHSSQLDFCGGTIINERWVLTASHCVMQSKNISDYRIRLGVHNRTTHESSEYDFNVDKVIQYDDLIIPNDIAIMKLNESLDFKGKHKHLSPICLPNTSTKVTDDCIATEGNRPEILQKVNEPIIDSSVCQKDYSFFNATVEVCAGGSHSGGKGICDADSGGPLQCKDSTGKWYQLGVVSMGPMRCGSADNPDIRLVP</sequence>
<dbReference type="InterPro" id="IPR043504">
    <property type="entry name" value="Peptidase_S1_PA_chymotrypsin"/>
</dbReference>